<protein>
    <submittedName>
        <fullName evidence="1">Unannotated protein</fullName>
    </submittedName>
</protein>
<reference evidence="1" key="1">
    <citation type="submission" date="2020-05" db="EMBL/GenBank/DDBJ databases">
        <authorList>
            <person name="Chiriac C."/>
            <person name="Salcher M."/>
            <person name="Ghai R."/>
            <person name="Kavagutti S V."/>
        </authorList>
    </citation>
    <scope>NUCLEOTIDE SEQUENCE</scope>
</reference>
<sequence>MRPHPSFDAVPTRLIVVEGTWRSMSSPNDLALESPNTATRG</sequence>
<gene>
    <name evidence="1" type="ORF">UFOPK3931_01791</name>
</gene>
<name>A0A6J7NQY8_9ZZZZ</name>
<evidence type="ECO:0000313" key="1">
    <source>
        <dbReference type="EMBL" id="CAB4995860.1"/>
    </source>
</evidence>
<organism evidence="1">
    <name type="scientific">freshwater metagenome</name>
    <dbReference type="NCBI Taxonomy" id="449393"/>
    <lineage>
        <taxon>unclassified sequences</taxon>
        <taxon>metagenomes</taxon>
        <taxon>ecological metagenomes</taxon>
    </lineage>
</organism>
<dbReference type="EMBL" id="CAFBOL010000047">
    <property type="protein sequence ID" value="CAB4995860.1"/>
    <property type="molecule type" value="Genomic_DNA"/>
</dbReference>
<accession>A0A6J7NQY8</accession>
<proteinExistence type="predicted"/>
<dbReference type="AlphaFoldDB" id="A0A6J7NQY8"/>